<evidence type="ECO:0000256" key="5">
    <source>
        <dbReference type="ARBA" id="ARBA00023136"/>
    </source>
</evidence>
<organism evidence="7 8">
    <name type="scientific">Smittium megazygosporum</name>
    <dbReference type="NCBI Taxonomy" id="133381"/>
    <lineage>
        <taxon>Eukaryota</taxon>
        <taxon>Fungi</taxon>
        <taxon>Fungi incertae sedis</taxon>
        <taxon>Zoopagomycota</taxon>
        <taxon>Kickxellomycotina</taxon>
        <taxon>Harpellomycetes</taxon>
        <taxon>Harpellales</taxon>
        <taxon>Legeriomycetaceae</taxon>
        <taxon>Smittium</taxon>
    </lineage>
</organism>
<sequence>MDKLRVLSERFETYIASNYRFIKPYVPPIARGLLVSTFIEDAIRIVIQWSSQMYYLTNYRHFPSFLSFVFLAYNVIVMFACSYLAITRRHSEIAVGGLLTVVVGQGFAYGLIFEFSFFMRNLSVIGGLLILMAESYIAKRKNMFAGLPSMSEEDRSSGEMNLFRILVVIIGGLSCLLVAVGFKARYSAMRDFVKYDFFQTLSIVGGFLLLVDIGPGSFSVDEKKKDY</sequence>
<feature type="transmembrane region" description="Helical" evidence="6">
    <location>
        <begin position="162"/>
        <end position="182"/>
    </location>
</feature>
<gene>
    <name evidence="7" type="ORF">BB560_004704</name>
</gene>
<keyword evidence="4 6" id="KW-1133">Transmembrane helix</keyword>
<proteinExistence type="inferred from homology"/>
<feature type="transmembrane region" description="Helical" evidence="6">
    <location>
        <begin position="118"/>
        <end position="137"/>
    </location>
</feature>
<evidence type="ECO:0000256" key="2">
    <source>
        <dbReference type="ARBA" id="ARBA00006945"/>
    </source>
</evidence>
<feature type="transmembrane region" description="Helical" evidence="6">
    <location>
        <begin position="93"/>
        <end position="112"/>
    </location>
</feature>
<evidence type="ECO:0000256" key="3">
    <source>
        <dbReference type="ARBA" id="ARBA00022692"/>
    </source>
</evidence>
<keyword evidence="8" id="KW-1185">Reference proteome</keyword>
<keyword evidence="3 6" id="KW-0812">Transmembrane</keyword>
<evidence type="ECO:0000313" key="8">
    <source>
        <dbReference type="Proteomes" id="UP000245609"/>
    </source>
</evidence>
<evidence type="ECO:0000256" key="6">
    <source>
        <dbReference type="SAM" id="Phobius"/>
    </source>
</evidence>
<dbReference type="AlphaFoldDB" id="A0A2T9Z8H3"/>
<keyword evidence="5 6" id="KW-0472">Membrane</keyword>
<evidence type="ECO:0000256" key="1">
    <source>
        <dbReference type="ARBA" id="ARBA00004141"/>
    </source>
</evidence>
<name>A0A2T9Z8H3_9FUNG</name>
<evidence type="ECO:0000313" key="7">
    <source>
        <dbReference type="EMBL" id="PVV00898.1"/>
    </source>
</evidence>
<comment type="similarity">
    <text evidence="2">Belongs to the SURF4 family.</text>
</comment>
<dbReference type="Pfam" id="PF02077">
    <property type="entry name" value="SURF4"/>
    <property type="match status" value="2"/>
</dbReference>
<evidence type="ECO:0000256" key="4">
    <source>
        <dbReference type="ARBA" id="ARBA00022989"/>
    </source>
</evidence>
<dbReference type="EMBL" id="MBFS01001527">
    <property type="protein sequence ID" value="PVV00898.1"/>
    <property type="molecule type" value="Genomic_DNA"/>
</dbReference>
<feature type="transmembrane region" description="Helical" evidence="6">
    <location>
        <begin position="197"/>
        <end position="218"/>
    </location>
</feature>
<dbReference type="OrthoDB" id="7859621at2759"/>
<dbReference type="GO" id="GO:0016020">
    <property type="term" value="C:membrane"/>
    <property type="evidence" value="ECO:0007669"/>
    <property type="project" value="UniProtKB-SubCell"/>
</dbReference>
<dbReference type="InterPro" id="IPR002995">
    <property type="entry name" value="Surf4"/>
</dbReference>
<comment type="caution">
    <text evidence="7">The sequence shown here is derived from an EMBL/GenBank/DDBJ whole genome shotgun (WGS) entry which is preliminary data.</text>
</comment>
<accession>A0A2T9Z8H3</accession>
<dbReference type="STRING" id="133381.A0A2T9Z8H3"/>
<comment type="subcellular location">
    <subcellularLocation>
        <location evidence="1">Membrane</location>
        <topology evidence="1">Multi-pass membrane protein</topology>
    </subcellularLocation>
</comment>
<protein>
    <recommendedName>
        <fullName evidence="9">SURF4-domain-containing protein</fullName>
    </recommendedName>
</protein>
<feature type="transmembrane region" description="Helical" evidence="6">
    <location>
        <begin position="65"/>
        <end position="86"/>
    </location>
</feature>
<evidence type="ECO:0008006" key="9">
    <source>
        <dbReference type="Google" id="ProtNLM"/>
    </source>
</evidence>
<dbReference type="Proteomes" id="UP000245609">
    <property type="component" value="Unassembled WGS sequence"/>
</dbReference>
<reference evidence="7 8" key="1">
    <citation type="journal article" date="2018" name="MBio">
        <title>Comparative Genomics Reveals the Core Gene Toolbox for the Fungus-Insect Symbiosis.</title>
        <authorList>
            <person name="Wang Y."/>
            <person name="Stata M."/>
            <person name="Wang W."/>
            <person name="Stajich J.E."/>
            <person name="White M.M."/>
            <person name="Moncalvo J.M."/>
        </authorList>
    </citation>
    <scope>NUCLEOTIDE SEQUENCE [LARGE SCALE GENOMIC DNA]</scope>
    <source>
        <strain evidence="7 8">SC-DP-2</strain>
    </source>
</reference>